<dbReference type="GO" id="GO:0015344">
    <property type="term" value="F:siderophore uptake transmembrane transporter activity"/>
    <property type="evidence" value="ECO:0007669"/>
    <property type="project" value="TreeGrafter"/>
</dbReference>
<gene>
    <name evidence="15" type="ORF">GTP41_05610</name>
</gene>
<dbReference type="PANTHER" id="PTHR30069:SF49">
    <property type="entry name" value="OUTER MEMBRANE PROTEIN C"/>
    <property type="match status" value="1"/>
</dbReference>
<feature type="chain" id="PRO_5027066546" evidence="12">
    <location>
        <begin position="23"/>
        <end position="697"/>
    </location>
</feature>
<dbReference type="InterPro" id="IPR037066">
    <property type="entry name" value="Plug_dom_sf"/>
</dbReference>
<reference evidence="15 16" key="1">
    <citation type="submission" date="2019-12" db="EMBL/GenBank/DDBJ databases">
        <title>Novel species isolated from a subtropical stream in China.</title>
        <authorList>
            <person name="Lu H."/>
        </authorList>
    </citation>
    <scope>NUCLEOTIDE SEQUENCE [LARGE SCALE GENOMIC DNA]</scope>
    <source>
        <strain evidence="15 16">DS3</strain>
    </source>
</reference>
<evidence type="ECO:0000256" key="2">
    <source>
        <dbReference type="ARBA" id="ARBA00009810"/>
    </source>
</evidence>
<feature type="domain" description="TonB-dependent receptor plug" evidence="14">
    <location>
        <begin position="48"/>
        <end position="135"/>
    </location>
</feature>
<keyword evidence="3 10" id="KW-0813">Transport</keyword>
<keyword evidence="7 10" id="KW-0472">Membrane</keyword>
<evidence type="ECO:0000313" key="16">
    <source>
        <dbReference type="Proteomes" id="UP000448575"/>
    </source>
</evidence>
<comment type="similarity">
    <text evidence="2 10 11">Belongs to the TonB-dependent receptor family.</text>
</comment>
<dbReference type="GO" id="GO:0009279">
    <property type="term" value="C:cell outer membrane"/>
    <property type="evidence" value="ECO:0007669"/>
    <property type="project" value="UniProtKB-SubCell"/>
</dbReference>
<keyword evidence="6 11" id="KW-0798">TonB box</keyword>
<dbReference type="PROSITE" id="PS52016">
    <property type="entry name" value="TONB_DEPENDENT_REC_3"/>
    <property type="match status" value="1"/>
</dbReference>
<keyword evidence="9 10" id="KW-0998">Cell outer membrane</keyword>
<evidence type="ECO:0000259" key="14">
    <source>
        <dbReference type="Pfam" id="PF07715"/>
    </source>
</evidence>
<evidence type="ECO:0000256" key="10">
    <source>
        <dbReference type="PROSITE-ProRule" id="PRU01360"/>
    </source>
</evidence>
<sequence length="697" mass="76572">MKPQLRKHLLAMSVATALPCYAQTTLPTVVITGSNPDVMQVDVSKKGFPSDTAALLQSVPGVSMVSGGGVSALPSIRGLSDDRLRIQVDGMDLVSACANHMNPALSYIAPSQVESIQVLPGITPVSVGGDSIGGTIRVRSADPKFAEAGGLLHEGQATFVYRDNGNVRDASLAATVASETFSASYRGASIKSDNYEDGNGRAVGSSAYESRNHSLTLAMRAESRLLELKLGLQRMPYQGFPNQRMDLTRNDSEQINLRYLERFDWGTLEGRVYREHTRHAMNFGPDKQFWYGALKNIPGMPMDTEGENTGLSIKGTTKLSERDTLRIGADYRRYRLDDWWEPSGGGMAPDTFWNIRDGQRDRLAGFAEWDRRWNPQWFTQFGVRGELVTSNTGTVQGYNAGYIKDASAFNALDRKRDDHNLDLTAQARYVPSPEATIKFGYARKTRSPNLYERYTWSTGGMAMAMVNIAGDGNGYVGDPSLRPEVAHMATGSIEWHDAAQEKWSLAFSPYYTRVNDYIDARCLTTCKPNVFVNLRFANVDATLYGAEIAGHAALANGAYGSLSGDMLVNYVHGENRSTGDNLYNMMPLNTRLALNHRLGAMSSTLEVQAVSHKERTSQLHNERRTAGYALAALRTSYAWKKVQLDFGVENLFDRRYDLPLGGAYVGQGMTMSLNGVPYGIGVAGMGRSVYAGLTFKL</sequence>
<evidence type="ECO:0000256" key="12">
    <source>
        <dbReference type="SAM" id="SignalP"/>
    </source>
</evidence>
<evidence type="ECO:0000256" key="7">
    <source>
        <dbReference type="ARBA" id="ARBA00023136"/>
    </source>
</evidence>
<evidence type="ECO:0000259" key="13">
    <source>
        <dbReference type="Pfam" id="PF00593"/>
    </source>
</evidence>
<feature type="signal peptide" evidence="12">
    <location>
        <begin position="1"/>
        <end position="22"/>
    </location>
</feature>
<comment type="subcellular location">
    <subcellularLocation>
        <location evidence="1 10">Cell outer membrane</location>
        <topology evidence="1 10">Multi-pass membrane protein</topology>
    </subcellularLocation>
</comment>
<keyword evidence="8 15" id="KW-0675">Receptor</keyword>
<dbReference type="GO" id="GO:0044718">
    <property type="term" value="P:siderophore transmembrane transport"/>
    <property type="evidence" value="ECO:0007669"/>
    <property type="project" value="TreeGrafter"/>
</dbReference>
<dbReference type="SUPFAM" id="SSF56935">
    <property type="entry name" value="Porins"/>
    <property type="match status" value="1"/>
</dbReference>
<protein>
    <submittedName>
        <fullName evidence="15">TonB-dependent receptor</fullName>
    </submittedName>
</protein>
<evidence type="ECO:0000256" key="11">
    <source>
        <dbReference type="RuleBase" id="RU003357"/>
    </source>
</evidence>
<dbReference type="InterPro" id="IPR012910">
    <property type="entry name" value="Plug_dom"/>
</dbReference>
<comment type="caution">
    <text evidence="15">The sequence shown here is derived from an EMBL/GenBank/DDBJ whole genome shotgun (WGS) entry which is preliminary data.</text>
</comment>
<dbReference type="Gene3D" id="2.170.130.10">
    <property type="entry name" value="TonB-dependent receptor, plug domain"/>
    <property type="match status" value="1"/>
</dbReference>
<dbReference type="Proteomes" id="UP000448575">
    <property type="component" value="Unassembled WGS sequence"/>
</dbReference>
<evidence type="ECO:0000256" key="6">
    <source>
        <dbReference type="ARBA" id="ARBA00023077"/>
    </source>
</evidence>
<feature type="domain" description="TonB-dependent receptor-like beta-barrel" evidence="13">
    <location>
        <begin position="233"/>
        <end position="651"/>
    </location>
</feature>
<evidence type="ECO:0000256" key="3">
    <source>
        <dbReference type="ARBA" id="ARBA00022448"/>
    </source>
</evidence>
<dbReference type="AlphaFoldDB" id="A0A6N9HDR6"/>
<keyword evidence="4 10" id="KW-1134">Transmembrane beta strand</keyword>
<evidence type="ECO:0000256" key="8">
    <source>
        <dbReference type="ARBA" id="ARBA00023170"/>
    </source>
</evidence>
<dbReference type="RefSeq" id="WP_161024580.1">
    <property type="nucleotide sequence ID" value="NZ_WWCJ01000003.1"/>
</dbReference>
<keyword evidence="12" id="KW-0732">Signal</keyword>
<evidence type="ECO:0000256" key="5">
    <source>
        <dbReference type="ARBA" id="ARBA00022692"/>
    </source>
</evidence>
<dbReference type="EMBL" id="WWCJ01000003">
    <property type="protein sequence ID" value="MYN01570.1"/>
    <property type="molecule type" value="Genomic_DNA"/>
</dbReference>
<organism evidence="15 16">
    <name type="scientific">Pseudoduganella guangdongensis</name>
    <dbReference type="NCBI Taxonomy" id="2692179"/>
    <lineage>
        <taxon>Bacteria</taxon>
        <taxon>Pseudomonadati</taxon>
        <taxon>Pseudomonadota</taxon>
        <taxon>Betaproteobacteria</taxon>
        <taxon>Burkholderiales</taxon>
        <taxon>Oxalobacteraceae</taxon>
        <taxon>Telluria group</taxon>
        <taxon>Pseudoduganella</taxon>
    </lineage>
</organism>
<keyword evidence="5 10" id="KW-0812">Transmembrane</keyword>
<proteinExistence type="inferred from homology"/>
<evidence type="ECO:0000256" key="9">
    <source>
        <dbReference type="ARBA" id="ARBA00023237"/>
    </source>
</evidence>
<dbReference type="Gene3D" id="2.40.170.20">
    <property type="entry name" value="TonB-dependent receptor, beta-barrel domain"/>
    <property type="match status" value="1"/>
</dbReference>
<accession>A0A6N9HDR6</accession>
<evidence type="ECO:0000313" key="15">
    <source>
        <dbReference type="EMBL" id="MYN01570.1"/>
    </source>
</evidence>
<dbReference type="Pfam" id="PF07715">
    <property type="entry name" value="Plug"/>
    <property type="match status" value="1"/>
</dbReference>
<dbReference type="InterPro" id="IPR039426">
    <property type="entry name" value="TonB-dep_rcpt-like"/>
</dbReference>
<dbReference type="InterPro" id="IPR036942">
    <property type="entry name" value="Beta-barrel_TonB_sf"/>
</dbReference>
<keyword evidence="16" id="KW-1185">Reference proteome</keyword>
<name>A0A6N9HDR6_9BURK</name>
<dbReference type="InterPro" id="IPR000531">
    <property type="entry name" value="Beta-barrel_TonB"/>
</dbReference>
<evidence type="ECO:0000256" key="1">
    <source>
        <dbReference type="ARBA" id="ARBA00004571"/>
    </source>
</evidence>
<evidence type="ECO:0000256" key="4">
    <source>
        <dbReference type="ARBA" id="ARBA00022452"/>
    </source>
</evidence>
<dbReference type="PANTHER" id="PTHR30069">
    <property type="entry name" value="TONB-DEPENDENT OUTER MEMBRANE RECEPTOR"/>
    <property type="match status" value="1"/>
</dbReference>
<dbReference type="Pfam" id="PF00593">
    <property type="entry name" value="TonB_dep_Rec_b-barrel"/>
    <property type="match status" value="1"/>
</dbReference>